<dbReference type="Proteomes" id="UP000235145">
    <property type="component" value="Unassembled WGS sequence"/>
</dbReference>
<name>A0A9R1X612_LACSA</name>
<reference evidence="1 2" key="1">
    <citation type="journal article" date="2017" name="Nat. Commun.">
        <title>Genome assembly with in vitro proximity ligation data and whole-genome triplication in lettuce.</title>
        <authorList>
            <person name="Reyes-Chin-Wo S."/>
            <person name="Wang Z."/>
            <person name="Yang X."/>
            <person name="Kozik A."/>
            <person name="Arikit S."/>
            <person name="Song C."/>
            <person name="Xia L."/>
            <person name="Froenicke L."/>
            <person name="Lavelle D.O."/>
            <person name="Truco M.J."/>
            <person name="Xia R."/>
            <person name="Zhu S."/>
            <person name="Xu C."/>
            <person name="Xu H."/>
            <person name="Xu X."/>
            <person name="Cox K."/>
            <person name="Korf I."/>
            <person name="Meyers B.C."/>
            <person name="Michelmore R.W."/>
        </authorList>
    </citation>
    <scope>NUCLEOTIDE SEQUENCE [LARGE SCALE GENOMIC DNA]</scope>
    <source>
        <strain evidence="2">cv. Salinas</strain>
        <tissue evidence="1">Seedlings</tissue>
    </source>
</reference>
<comment type="caution">
    <text evidence="1">The sequence shown here is derived from an EMBL/GenBank/DDBJ whole genome shotgun (WGS) entry which is preliminary data.</text>
</comment>
<evidence type="ECO:0000313" key="2">
    <source>
        <dbReference type="Proteomes" id="UP000235145"/>
    </source>
</evidence>
<sequence length="98" mass="11053">MIKSQEDCSSATTAKAILVWKVLDGTDRIGQEVKFEVEYINLIDIDDQYEVQLSVFSNGLSKENGNEDNCSIRSNMSMEMEDGINITDFLSTMKSNME</sequence>
<dbReference type="AlphaFoldDB" id="A0A9R1X612"/>
<dbReference type="EMBL" id="NBSK02000006">
    <property type="protein sequence ID" value="KAJ0199959.1"/>
    <property type="molecule type" value="Genomic_DNA"/>
</dbReference>
<gene>
    <name evidence="1" type="ORF">LSAT_V11C600299820</name>
</gene>
<evidence type="ECO:0000313" key="1">
    <source>
        <dbReference type="EMBL" id="KAJ0199959.1"/>
    </source>
</evidence>
<proteinExistence type="predicted"/>
<accession>A0A9R1X612</accession>
<organism evidence="1 2">
    <name type="scientific">Lactuca sativa</name>
    <name type="common">Garden lettuce</name>
    <dbReference type="NCBI Taxonomy" id="4236"/>
    <lineage>
        <taxon>Eukaryota</taxon>
        <taxon>Viridiplantae</taxon>
        <taxon>Streptophyta</taxon>
        <taxon>Embryophyta</taxon>
        <taxon>Tracheophyta</taxon>
        <taxon>Spermatophyta</taxon>
        <taxon>Magnoliopsida</taxon>
        <taxon>eudicotyledons</taxon>
        <taxon>Gunneridae</taxon>
        <taxon>Pentapetalae</taxon>
        <taxon>asterids</taxon>
        <taxon>campanulids</taxon>
        <taxon>Asterales</taxon>
        <taxon>Asteraceae</taxon>
        <taxon>Cichorioideae</taxon>
        <taxon>Cichorieae</taxon>
        <taxon>Lactucinae</taxon>
        <taxon>Lactuca</taxon>
    </lineage>
</organism>
<keyword evidence="2" id="KW-1185">Reference proteome</keyword>
<protein>
    <submittedName>
        <fullName evidence="1">Uncharacterized protein</fullName>
    </submittedName>
</protein>